<evidence type="ECO:0000259" key="3">
    <source>
        <dbReference type="Pfam" id="PF22636"/>
    </source>
</evidence>
<proteinExistence type="predicted"/>
<evidence type="ECO:0000313" key="4">
    <source>
        <dbReference type="EMBL" id="PLX61926.1"/>
    </source>
</evidence>
<dbReference type="InterPro" id="IPR025540">
    <property type="entry name" value="FlK"/>
</dbReference>
<feature type="domain" description="Fluoroacetyl-CoA-specific thioesterase-like" evidence="3">
    <location>
        <begin position="18"/>
        <end position="119"/>
    </location>
</feature>
<gene>
    <name evidence="4" type="ORF">C0630_07890</name>
</gene>
<protein>
    <submittedName>
        <fullName evidence="4">LysR family transcriptional regulator</fullName>
    </submittedName>
</protein>
<dbReference type="EMBL" id="PKUN01000009">
    <property type="protein sequence ID" value="PLX61926.1"/>
    <property type="molecule type" value="Genomic_DNA"/>
</dbReference>
<accession>A0A2N6CX99</accession>
<dbReference type="AlphaFoldDB" id="A0A2N6CX99"/>
<evidence type="ECO:0000256" key="1">
    <source>
        <dbReference type="PIRSR" id="PIRSR014972-1"/>
    </source>
</evidence>
<feature type="active site" evidence="1">
    <location>
        <position position="69"/>
    </location>
</feature>
<reference evidence="4 5" key="1">
    <citation type="submission" date="2017-11" db="EMBL/GenBank/DDBJ databases">
        <title>Genome-resolved metagenomics identifies genetic mobility, metabolic interactions, and unexpected diversity in perchlorate-reducing communities.</title>
        <authorList>
            <person name="Barnum T.P."/>
            <person name="Figueroa I.A."/>
            <person name="Carlstrom C.I."/>
            <person name="Lucas L.N."/>
            <person name="Engelbrektson A.L."/>
            <person name="Coates J.D."/>
        </authorList>
    </citation>
    <scope>NUCLEOTIDE SEQUENCE [LARGE SCALE GENOMIC DNA]</scope>
    <source>
        <strain evidence="4">BM301</strain>
    </source>
</reference>
<dbReference type="PANTHER" id="PTHR36934:SF1">
    <property type="entry name" value="THIOESTERASE DOMAIN-CONTAINING PROTEIN"/>
    <property type="match status" value="1"/>
</dbReference>
<sequence>MKESLKEGLARTDRYEIDKARTVNFVGDDCAVYSTPSLIYDMEVTSRNLLLEHLDAGEDSVGTRVEMDHTGATLLGMWVEITSTITEVKGSMVSYEFTARDALENVARGKHTRFIVDTEQTAARLKSKAAKATS</sequence>
<evidence type="ECO:0000313" key="5">
    <source>
        <dbReference type="Proteomes" id="UP000235015"/>
    </source>
</evidence>
<dbReference type="STRING" id="1111735.GCA_000428045_01863"/>
<dbReference type="PANTHER" id="PTHR36934">
    <property type="entry name" value="BLR0278 PROTEIN"/>
    <property type="match status" value="1"/>
</dbReference>
<name>A0A2N6CX99_9GAMM</name>
<dbReference type="InterPro" id="IPR029069">
    <property type="entry name" value="HotDog_dom_sf"/>
</dbReference>
<dbReference type="PIRSF" id="PIRSF014972">
    <property type="entry name" value="FlK"/>
    <property type="match status" value="1"/>
</dbReference>
<feature type="active site" evidence="1">
    <location>
        <position position="35"/>
    </location>
</feature>
<feature type="binding site" evidence="2">
    <location>
        <position position="62"/>
    </location>
    <ligand>
        <name>CoA</name>
        <dbReference type="ChEBI" id="CHEBI:57287"/>
    </ligand>
</feature>
<feature type="binding site" evidence="2">
    <location>
        <position position="113"/>
    </location>
    <ligand>
        <name>substrate</name>
    </ligand>
</feature>
<dbReference type="Pfam" id="PF22636">
    <property type="entry name" value="FlK"/>
    <property type="match status" value="1"/>
</dbReference>
<dbReference type="InterPro" id="IPR054485">
    <property type="entry name" value="FlK-like_dom"/>
</dbReference>
<dbReference type="RefSeq" id="WP_273438702.1">
    <property type="nucleotide sequence ID" value="NZ_PKUN01000009.1"/>
</dbReference>
<dbReference type="SUPFAM" id="SSF54637">
    <property type="entry name" value="Thioesterase/thiol ester dehydrase-isomerase"/>
    <property type="match status" value="1"/>
</dbReference>
<feature type="active site" evidence="1">
    <location>
        <position position="43"/>
    </location>
</feature>
<comment type="caution">
    <text evidence="4">The sequence shown here is derived from an EMBL/GenBank/DDBJ whole genome shotgun (WGS) entry which is preliminary data.</text>
</comment>
<feature type="binding site" evidence="2">
    <location>
        <position position="62"/>
    </location>
    <ligand>
        <name>substrate</name>
    </ligand>
</feature>
<evidence type="ECO:0000256" key="2">
    <source>
        <dbReference type="PIRSR" id="PIRSR014972-2"/>
    </source>
</evidence>
<dbReference type="Proteomes" id="UP000235015">
    <property type="component" value="Unassembled WGS sequence"/>
</dbReference>
<organism evidence="4 5">
    <name type="scientific">Sedimenticola selenatireducens</name>
    <dbReference type="NCBI Taxonomy" id="191960"/>
    <lineage>
        <taxon>Bacteria</taxon>
        <taxon>Pseudomonadati</taxon>
        <taxon>Pseudomonadota</taxon>
        <taxon>Gammaproteobacteria</taxon>
        <taxon>Chromatiales</taxon>
        <taxon>Sedimenticolaceae</taxon>
        <taxon>Sedimenticola</taxon>
    </lineage>
</organism>
<dbReference type="Gene3D" id="3.10.129.10">
    <property type="entry name" value="Hotdog Thioesterase"/>
    <property type="match status" value="1"/>
</dbReference>